<dbReference type="Pfam" id="PF08238">
    <property type="entry name" value="Sel1"/>
    <property type="match status" value="16"/>
</dbReference>
<evidence type="ECO:0000256" key="2">
    <source>
        <dbReference type="PROSITE-ProRule" id="PRU10141"/>
    </source>
</evidence>
<keyword evidence="5" id="KW-1185">Reference proteome</keyword>
<proteinExistence type="inferred from homology"/>
<dbReference type="InterPro" id="IPR011990">
    <property type="entry name" value="TPR-like_helical_dom_sf"/>
</dbReference>
<keyword evidence="2" id="KW-0067">ATP-binding</keyword>
<dbReference type="PRINTS" id="PR00109">
    <property type="entry name" value="TYRKINASE"/>
</dbReference>
<dbReference type="AlphaFoldDB" id="A0A2Z6RHV6"/>
<dbReference type="Pfam" id="PF07714">
    <property type="entry name" value="PK_Tyr_Ser-Thr"/>
    <property type="match status" value="1"/>
</dbReference>
<dbReference type="Gene3D" id="1.25.40.10">
    <property type="entry name" value="Tetratricopeptide repeat domain"/>
    <property type="match status" value="5"/>
</dbReference>
<feature type="binding site" evidence="2">
    <location>
        <position position="63"/>
    </location>
    <ligand>
        <name>ATP</name>
        <dbReference type="ChEBI" id="CHEBI:30616"/>
    </ligand>
</feature>
<reference evidence="4 5" key="1">
    <citation type="submission" date="2017-11" db="EMBL/GenBank/DDBJ databases">
        <title>The genome of Rhizophagus clarus HR1 reveals common genetic basis of auxotrophy among arbuscular mycorrhizal fungi.</title>
        <authorList>
            <person name="Kobayashi Y."/>
        </authorList>
    </citation>
    <scope>NUCLEOTIDE SEQUENCE [LARGE SCALE GENOMIC DNA]</scope>
    <source>
        <strain evidence="4 5">HR1</strain>
    </source>
</reference>
<evidence type="ECO:0000313" key="5">
    <source>
        <dbReference type="Proteomes" id="UP000247702"/>
    </source>
</evidence>
<evidence type="ECO:0000256" key="1">
    <source>
        <dbReference type="ARBA" id="ARBA00038101"/>
    </source>
</evidence>
<dbReference type="PANTHER" id="PTHR11102:SF160">
    <property type="entry name" value="ERAD-ASSOCIATED E3 UBIQUITIN-PROTEIN LIGASE COMPONENT HRD3"/>
    <property type="match status" value="1"/>
</dbReference>
<comment type="similarity">
    <text evidence="1">Belongs to the sel-1 family.</text>
</comment>
<evidence type="ECO:0000313" key="4">
    <source>
        <dbReference type="EMBL" id="GBB91966.1"/>
    </source>
</evidence>
<dbReference type="InterPro" id="IPR000719">
    <property type="entry name" value="Prot_kinase_dom"/>
</dbReference>
<sequence>MSNKTNIKELNVCIDWLERSISDESIIYYKYSEFKNLQPIGSGSFGSAFRANWRNAENYFALKAFNNDRTTLKEVVNEIKLQKRVDFHENILRFCGVTKIENEKKYLLVLEYADNGTLKTYLSEHFSELDWSDKYQLALQLASAVAFIHECDIIHRDLHASNIFVHQKKIKLADFGLSRKIASSSSTSKIFGVIPYMDPKSLIDQNYKLNKKSDVYSVGVLMWQISSGYQPFLNDSGYGANLILPIVNGKREGIIDGTPTEYSNLYTECWKYEPCERPDMQDVVFILKNIISPEQNNTIIGNTSKNEEENISLEKSGLVSKSKEEAIDVNVSLSIESDLDVNILNSVESIESGSILNLQNQESVPSNVVNENNSLDILIHSNISRDSFESAFNNINNIIVDKLIKFLIKTHNEGATFDHIQHFIEQQILRFNQPSSNILNWLLKNQAESQYTFFLGIFYYYNIGNLNENSSKAFELFSQASKYDYSIAQVYLGKCYNDGYGVECNKILAFNWYKKSAENKSIIGQFYLGNCYEFGIGTVEDITKSVYWYQKAANYGNTTAIIYLADCYRLGKGVKKDEIKAFKYYENLAKQEISDAQYQLGNCFYYGIGTKIDELQAKFWYEKAIKNGNLVAKDTFNMYYNKEIKLQKILSFKGLSQFRLNNFVTKFSKNNQEKEFNNSNQQIIGYEFLTFNLNSCYKKEGVKNKGRKAFEMNKMLAEQGNINAKFQLGYCYDEGIGTEINKVKAFELYKIAAEKGNNEAQFNMSFLYELGEGVYKDEKKAFELIEKLAGKRDLEAIYKLAYYYNKGIGTEHKIFLRFAPDNKIAAKKGHKYAQNNLGILYGNDKKTERDSEKAFYWFNKAAENGNEIAQYNLGIYYAIGKGVEKDVTKAFENYEKSAENGYIDAQAHLGYCYSSGYGTDKDLGKAIYWTQIAAENGAGIALYNLGECHELGIGMDKDEIKAIEFYKKSAESGYVFTYLILGYYYVNGIGTEINKEKGFELYNLATGKNDCIKNEKEIVNDLDEVNYWYHKASENDNKLALYKLGEIHELGIGICQNERRAFEFYKKSANQGFIDAQYKLGYIYSHGTEVDINIGKAFDLFKLAAEGGNIEAQRNLASLYKRGDGTEKNIEKAIYWYKKAIENGCQDSKKSLDVLLK</sequence>
<dbReference type="STRING" id="94130.A0A2Z6RHV6"/>
<dbReference type="InterPro" id="IPR011009">
    <property type="entry name" value="Kinase-like_dom_sf"/>
</dbReference>
<protein>
    <recommendedName>
        <fullName evidence="3">Protein kinase domain-containing protein</fullName>
    </recommendedName>
</protein>
<dbReference type="GO" id="GO:0005524">
    <property type="term" value="F:ATP binding"/>
    <property type="evidence" value="ECO:0007669"/>
    <property type="project" value="UniProtKB-UniRule"/>
</dbReference>
<dbReference type="PROSITE" id="PS50011">
    <property type="entry name" value="PROTEIN_KINASE_DOM"/>
    <property type="match status" value="1"/>
</dbReference>
<dbReference type="InterPro" id="IPR017441">
    <property type="entry name" value="Protein_kinase_ATP_BS"/>
</dbReference>
<dbReference type="PROSITE" id="PS00107">
    <property type="entry name" value="PROTEIN_KINASE_ATP"/>
    <property type="match status" value="1"/>
</dbReference>
<dbReference type="SUPFAM" id="SSF81901">
    <property type="entry name" value="HCP-like"/>
    <property type="match status" value="4"/>
</dbReference>
<dbReference type="Proteomes" id="UP000247702">
    <property type="component" value="Unassembled WGS sequence"/>
</dbReference>
<dbReference type="PANTHER" id="PTHR11102">
    <property type="entry name" value="SEL-1-LIKE PROTEIN"/>
    <property type="match status" value="1"/>
</dbReference>
<dbReference type="InterPro" id="IPR006597">
    <property type="entry name" value="Sel1-like"/>
</dbReference>
<dbReference type="InterPro" id="IPR050767">
    <property type="entry name" value="Sel1_AlgK"/>
</dbReference>
<evidence type="ECO:0000259" key="3">
    <source>
        <dbReference type="PROSITE" id="PS50011"/>
    </source>
</evidence>
<gene>
    <name evidence="4" type="ORF">RclHR1_19450003</name>
</gene>
<feature type="domain" description="Protein kinase" evidence="3">
    <location>
        <begin position="34"/>
        <end position="291"/>
    </location>
</feature>
<keyword evidence="2" id="KW-0547">Nucleotide-binding</keyword>
<dbReference type="Gene3D" id="1.10.510.10">
    <property type="entry name" value="Transferase(Phosphotransferase) domain 1"/>
    <property type="match status" value="1"/>
</dbReference>
<accession>A0A2Z6RHV6</accession>
<dbReference type="GO" id="GO:0004672">
    <property type="term" value="F:protein kinase activity"/>
    <property type="evidence" value="ECO:0007669"/>
    <property type="project" value="InterPro"/>
</dbReference>
<dbReference type="SMART" id="SM00671">
    <property type="entry name" value="SEL1"/>
    <property type="match status" value="15"/>
</dbReference>
<name>A0A2Z6RHV6_9GLOM</name>
<comment type="caution">
    <text evidence="4">The sequence shown here is derived from an EMBL/GenBank/DDBJ whole genome shotgun (WGS) entry which is preliminary data.</text>
</comment>
<dbReference type="EMBL" id="BEXD01001052">
    <property type="protein sequence ID" value="GBB91966.1"/>
    <property type="molecule type" value="Genomic_DNA"/>
</dbReference>
<dbReference type="InterPro" id="IPR001245">
    <property type="entry name" value="Ser-Thr/Tyr_kinase_cat_dom"/>
</dbReference>
<organism evidence="4 5">
    <name type="scientific">Rhizophagus clarus</name>
    <dbReference type="NCBI Taxonomy" id="94130"/>
    <lineage>
        <taxon>Eukaryota</taxon>
        <taxon>Fungi</taxon>
        <taxon>Fungi incertae sedis</taxon>
        <taxon>Mucoromycota</taxon>
        <taxon>Glomeromycotina</taxon>
        <taxon>Glomeromycetes</taxon>
        <taxon>Glomerales</taxon>
        <taxon>Glomeraceae</taxon>
        <taxon>Rhizophagus</taxon>
    </lineage>
</organism>
<dbReference type="SUPFAM" id="SSF56112">
    <property type="entry name" value="Protein kinase-like (PK-like)"/>
    <property type="match status" value="1"/>
</dbReference>